<dbReference type="InterPro" id="IPR051606">
    <property type="entry name" value="Polyketide_Oxido-like"/>
</dbReference>
<reference evidence="2" key="1">
    <citation type="submission" date="2021-01" db="EMBL/GenBank/DDBJ databases">
        <title>A chromosome-scale assembly of European eel, Anguilla anguilla.</title>
        <authorList>
            <person name="Henkel C."/>
            <person name="Jong-Raadsen S.A."/>
            <person name="Dufour S."/>
            <person name="Weltzien F.-A."/>
            <person name="Palstra A.P."/>
            <person name="Pelster B."/>
            <person name="Spaink H.P."/>
            <person name="Van Den Thillart G.E."/>
            <person name="Jansen H."/>
            <person name="Zahm M."/>
            <person name="Klopp C."/>
            <person name="Cedric C."/>
            <person name="Louis A."/>
            <person name="Berthelot C."/>
            <person name="Parey E."/>
            <person name="Roest Crollius H."/>
            <person name="Montfort J."/>
            <person name="Robinson-Rechavi M."/>
            <person name="Bucao C."/>
            <person name="Bouchez O."/>
            <person name="Gislard M."/>
            <person name="Lluch J."/>
            <person name="Milhes M."/>
            <person name="Lampietro C."/>
            <person name="Lopez Roques C."/>
            <person name="Donnadieu C."/>
            <person name="Braasch I."/>
            <person name="Desvignes T."/>
            <person name="Postlethwait J."/>
            <person name="Bobe J."/>
            <person name="Guiguen Y."/>
            <person name="Dirks R."/>
        </authorList>
    </citation>
    <scope>NUCLEOTIDE SEQUENCE</scope>
    <source>
        <strain evidence="2">Tag_6206</strain>
        <tissue evidence="2">Liver</tissue>
    </source>
</reference>
<dbReference type="PANTHER" id="PTHR43355">
    <property type="entry name" value="FLAVIN REDUCTASE (NADPH)"/>
    <property type="match status" value="1"/>
</dbReference>
<proteinExistence type="predicted"/>
<keyword evidence="3" id="KW-1185">Reference proteome</keyword>
<comment type="caution">
    <text evidence="2">The sequence shown here is derived from an EMBL/GenBank/DDBJ whole genome shotgun (WGS) entry which is preliminary data.</text>
</comment>
<gene>
    <name evidence="2" type="ORF">ANANG_G00230880</name>
</gene>
<dbReference type="InterPro" id="IPR036291">
    <property type="entry name" value="NAD(P)-bd_dom_sf"/>
</dbReference>
<feature type="domain" description="NAD(P)-binding" evidence="1">
    <location>
        <begin position="12"/>
        <end position="191"/>
    </location>
</feature>
<dbReference type="Proteomes" id="UP001044222">
    <property type="component" value="Chromosome 13"/>
</dbReference>
<dbReference type="CDD" id="cd05244">
    <property type="entry name" value="BVR-B_like_SDR_a"/>
    <property type="match status" value="1"/>
</dbReference>
<dbReference type="EMBL" id="JAFIRN010000013">
    <property type="protein sequence ID" value="KAG5836670.1"/>
    <property type="molecule type" value="Genomic_DNA"/>
</dbReference>
<dbReference type="Pfam" id="PF13460">
    <property type="entry name" value="NAD_binding_10"/>
    <property type="match status" value="1"/>
</dbReference>
<sequence length="236" mass="26014">MSGSVKNVVIFGSTGMTGLVTLQQAVAAGYNVTVLVRDPSRLPADHKASRVVVGDVLNKDDVKKAMEGQDAVIIILGTRNDLSPTTMMSEGTRNILEAMRARGIQKVIACMSAFLLWDRAKVPPRLLPVTEDHERMYIVLKESGLSYVAVMPPHIADEQPLTEKYTATEGMLKGRVISKFDLGHFFVKCLSTSEWDGKTVGFLECTVNPGQPNLFKTTPVNRFDLLRCCRLGKVCW</sequence>
<dbReference type="PANTHER" id="PTHR43355:SF2">
    <property type="entry name" value="FLAVIN REDUCTASE (NADPH)"/>
    <property type="match status" value="1"/>
</dbReference>
<dbReference type="GO" id="GO:0004074">
    <property type="term" value="F:biliverdin reductase [NAD(P)H] activity"/>
    <property type="evidence" value="ECO:0007669"/>
    <property type="project" value="TreeGrafter"/>
</dbReference>
<dbReference type="InterPro" id="IPR016040">
    <property type="entry name" value="NAD(P)-bd_dom"/>
</dbReference>
<evidence type="ECO:0000313" key="3">
    <source>
        <dbReference type="Proteomes" id="UP001044222"/>
    </source>
</evidence>
<dbReference type="GO" id="GO:0042602">
    <property type="term" value="F:riboflavin reductase (NADPH) activity"/>
    <property type="evidence" value="ECO:0007669"/>
    <property type="project" value="TreeGrafter"/>
</dbReference>
<dbReference type="AlphaFoldDB" id="A0A9D3RND0"/>
<dbReference type="SUPFAM" id="SSF51735">
    <property type="entry name" value="NAD(P)-binding Rossmann-fold domains"/>
    <property type="match status" value="1"/>
</dbReference>
<organism evidence="2 3">
    <name type="scientific">Anguilla anguilla</name>
    <name type="common">European freshwater eel</name>
    <name type="synonym">Muraena anguilla</name>
    <dbReference type="NCBI Taxonomy" id="7936"/>
    <lineage>
        <taxon>Eukaryota</taxon>
        <taxon>Metazoa</taxon>
        <taxon>Chordata</taxon>
        <taxon>Craniata</taxon>
        <taxon>Vertebrata</taxon>
        <taxon>Euteleostomi</taxon>
        <taxon>Actinopterygii</taxon>
        <taxon>Neopterygii</taxon>
        <taxon>Teleostei</taxon>
        <taxon>Anguilliformes</taxon>
        <taxon>Anguillidae</taxon>
        <taxon>Anguilla</taxon>
    </lineage>
</organism>
<accession>A0A9D3RND0</accession>
<evidence type="ECO:0000313" key="2">
    <source>
        <dbReference type="EMBL" id="KAG5836670.1"/>
    </source>
</evidence>
<evidence type="ECO:0000259" key="1">
    <source>
        <dbReference type="Pfam" id="PF13460"/>
    </source>
</evidence>
<protein>
    <recommendedName>
        <fullName evidence="1">NAD(P)-binding domain-containing protein</fullName>
    </recommendedName>
</protein>
<name>A0A9D3RND0_ANGAN</name>
<dbReference type="Gene3D" id="3.40.50.720">
    <property type="entry name" value="NAD(P)-binding Rossmann-like Domain"/>
    <property type="match status" value="1"/>
</dbReference>